<comment type="caution">
    <text evidence="1">The sequence shown here is derived from an EMBL/GenBank/DDBJ whole genome shotgun (WGS) entry which is preliminary data.</text>
</comment>
<sequence>MTEQIVGLPGVKTGQERDFQDRTIRITPENRAYIIAGKVVDGTLSRDPLNGSDTDVLRPGTLMGKVTATKKYATSILGPILNAEIATSVALEVSVATALEIVRRIGTSGTFDLVGPPAASGVPATESVTFTAIDTGTGIITVDATTLAFIAGSFIVPDDGSGVPVALVDDNIFLKVTDRDRVATDVEFTLPLIAGQIDSTQILGWPSDSGLQQYLIDSLNVNGQGNFLFDHFFE</sequence>
<dbReference type="AlphaFoldDB" id="A0A0F9W8E0"/>
<protein>
    <submittedName>
        <fullName evidence="1">Uncharacterized protein</fullName>
    </submittedName>
</protein>
<gene>
    <name evidence="1" type="ORF">LCGC14_0392470</name>
</gene>
<accession>A0A0F9W8E0</accession>
<organism evidence="1">
    <name type="scientific">marine sediment metagenome</name>
    <dbReference type="NCBI Taxonomy" id="412755"/>
    <lineage>
        <taxon>unclassified sequences</taxon>
        <taxon>metagenomes</taxon>
        <taxon>ecological metagenomes</taxon>
    </lineage>
</organism>
<dbReference type="EMBL" id="LAZR01000329">
    <property type="protein sequence ID" value="KKN74308.1"/>
    <property type="molecule type" value="Genomic_DNA"/>
</dbReference>
<reference evidence="1" key="1">
    <citation type="journal article" date="2015" name="Nature">
        <title>Complex archaea that bridge the gap between prokaryotes and eukaryotes.</title>
        <authorList>
            <person name="Spang A."/>
            <person name="Saw J.H."/>
            <person name="Jorgensen S.L."/>
            <person name="Zaremba-Niedzwiedzka K."/>
            <person name="Martijn J."/>
            <person name="Lind A.E."/>
            <person name="van Eijk R."/>
            <person name="Schleper C."/>
            <person name="Guy L."/>
            <person name="Ettema T.J."/>
        </authorList>
    </citation>
    <scope>NUCLEOTIDE SEQUENCE</scope>
</reference>
<name>A0A0F9W8E0_9ZZZZ</name>
<proteinExistence type="predicted"/>
<evidence type="ECO:0000313" key="1">
    <source>
        <dbReference type="EMBL" id="KKN74308.1"/>
    </source>
</evidence>